<dbReference type="InterPro" id="IPR045886">
    <property type="entry name" value="ThiF/MoeB/HesA"/>
</dbReference>
<keyword evidence="4" id="KW-1185">Reference proteome</keyword>
<keyword evidence="3" id="KW-0808">Transferase</keyword>
<dbReference type="OrthoDB" id="9804286at2"/>
<evidence type="ECO:0000256" key="1">
    <source>
        <dbReference type="ARBA" id="ARBA00009919"/>
    </source>
</evidence>
<accession>A0A369W0R3</accession>
<organism evidence="3 4">
    <name type="scientific">Sphingomonas aracearum</name>
    <dbReference type="NCBI Taxonomy" id="2283317"/>
    <lineage>
        <taxon>Bacteria</taxon>
        <taxon>Pseudomonadati</taxon>
        <taxon>Pseudomonadota</taxon>
        <taxon>Alphaproteobacteria</taxon>
        <taxon>Sphingomonadales</taxon>
        <taxon>Sphingomonadaceae</taxon>
        <taxon>Sphingomonas</taxon>
    </lineage>
</organism>
<dbReference type="FunFam" id="3.40.50.720:FF:000080">
    <property type="entry name" value="Thiazole biosynthesis adenylyltransferase ThiF"/>
    <property type="match status" value="1"/>
</dbReference>
<dbReference type="RefSeq" id="WP_114687055.1">
    <property type="nucleotide sequence ID" value="NZ_QQNB01000001.1"/>
</dbReference>
<dbReference type="Proteomes" id="UP000253918">
    <property type="component" value="Unassembled WGS sequence"/>
</dbReference>
<dbReference type="SUPFAM" id="SSF69572">
    <property type="entry name" value="Activating enzymes of the ubiquitin-like proteins"/>
    <property type="match status" value="1"/>
</dbReference>
<gene>
    <name evidence="3" type="ORF">DVW87_03945</name>
</gene>
<evidence type="ECO:0000313" key="3">
    <source>
        <dbReference type="EMBL" id="RDE07475.1"/>
    </source>
</evidence>
<dbReference type="InterPro" id="IPR035985">
    <property type="entry name" value="Ubiquitin-activating_enz"/>
</dbReference>
<reference evidence="3 4" key="1">
    <citation type="submission" date="2018-07" db="EMBL/GenBank/DDBJ databases">
        <title>a novel species of Sphingomonas isolated from the rhizosphere soil of Araceae plant.</title>
        <authorList>
            <person name="Zhiyong W."/>
            <person name="Qinglan Z."/>
            <person name="Zhiwei F."/>
            <person name="Ding X."/>
            <person name="Gejiao W."/>
            <person name="Shixue Z."/>
        </authorList>
    </citation>
    <scope>NUCLEOTIDE SEQUENCE [LARGE SCALE GENOMIC DNA]</scope>
    <source>
        <strain evidence="3 4">WZY 27</strain>
    </source>
</reference>
<keyword evidence="3" id="KW-0548">Nucleotidyltransferase</keyword>
<protein>
    <submittedName>
        <fullName evidence="3">Molybdopterin-synthase adenylyltransferase MoeB</fullName>
    </submittedName>
</protein>
<proteinExistence type="inferred from homology"/>
<dbReference type="GO" id="GO:0008641">
    <property type="term" value="F:ubiquitin-like modifier activating enzyme activity"/>
    <property type="evidence" value="ECO:0007669"/>
    <property type="project" value="InterPro"/>
</dbReference>
<sequence>MALTDEELDRYARHLVLREIGGRGQRRLKAARVAVIGAGGIGAPVIQYLAAAGLGTLRLIDDDRVELSNLQRQIVFGDADLGAPKVEAAARAASRINPLVQVEARQARIVGAAGAAELIAGMDVVIDGTDNFATRLAVADAALAARIPLVSAAVNQFEGQLGVFRGWEPDRPCYRCFVGDAPGREEDTCAEQGVLGAMTGVLGTLAALEVIRCIVPFGDDSAGKLLLADALSLRFRTLSLPKDPGCRWCAGIGPAQIR</sequence>
<feature type="domain" description="THIF-type NAD/FAD binding fold" evidence="2">
    <location>
        <begin position="11"/>
        <end position="247"/>
    </location>
</feature>
<dbReference type="GO" id="GO:0004792">
    <property type="term" value="F:thiosulfate-cyanide sulfurtransferase activity"/>
    <property type="evidence" value="ECO:0007669"/>
    <property type="project" value="TreeGrafter"/>
</dbReference>
<dbReference type="PANTHER" id="PTHR10953:SF102">
    <property type="entry name" value="ADENYLYLTRANSFERASE AND SULFURTRANSFERASE MOCS3"/>
    <property type="match status" value="1"/>
</dbReference>
<comment type="similarity">
    <text evidence="1">Belongs to the HesA/MoeB/ThiF family.</text>
</comment>
<dbReference type="NCBIfam" id="NF004281">
    <property type="entry name" value="PRK05690.1"/>
    <property type="match status" value="1"/>
</dbReference>
<dbReference type="GO" id="GO:0008146">
    <property type="term" value="F:sulfotransferase activity"/>
    <property type="evidence" value="ECO:0007669"/>
    <property type="project" value="TreeGrafter"/>
</dbReference>
<evidence type="ECO:0000313" key="4">
    <source>
        <dbReference type="Proteomes" id="UP000253918"/>
    </source>
</evidence>
<evidence type="ECO:0000259" key="2">
    <source>
        <dbReference type="Pfam" id="PF00899"/>
    </source>
</evidence>
<dbReference type="Pfam" id="PF00899">
    <property type="entry name" value="ThiF"/>
    <property type="match status" value="1"/>
</dbReference>
<dbReference type="EMBL" id="QQNB01000001">
    <property type="protein sequence ID" value="RDE07475.1"/>
    <property type="molecule type" value="Genomic_DNA"/>
</dbReference>
<dbReference type="GO" id="GO:0016779">
    <property type="term" value="F:nucleotidyltransferase activity"/>
    <property type="evidence" value="ECO:0007669"/>
    <property type="project" value="UniProtKB-KW"/>
</dbReference>
<dbReference type="InterPro" id="IPR000594">
    <property type="entry name" value="ThiF_NAD_FAD-bd"/>
</dbReference>
<dbReference type="AlphaFoldDB" id="A0A369W0R3"/>
<dbReference type="PANTHER" id="PTHR10953">
    <property type="entry name" value="UBIQUITIN-ACTIVATING ENZYME E1"/>
    <property type="match status" value="1"/>
</dbReference>
<comment type="caution">
    <text evidence="3">The sequence shown here is derived from an EMBL/GenBank/DDBJ whole genome shotgun (WGS) entry which is preliminary data.</text>
</comment>
<dbReference type="Gene3D" id="3.40.50.720">
    <property type="entry name" value="NAD(P)-binding Rossmann-like Domain"/>
    <property type="match status" value="1"/>
</dbReference>
<dbReference type="GO" id="GO:0005829">
    <property type="term" value="C:cytosol"/>
    <property type="evidence" value="ECO:0007669"/>
    <property type="project" value="TreeGrafter"/>
</dbReference>
<dbReference type="CDD" id="cd00757">
    <property type="entry name" value="ThiF_MoeB_HesA_family"/>
    <property type="match status" value="1"/>
</dbReference>
<name>A0A369W0R3_9SPHN</name>